<dbReference type="InterPro" id="IPR022496">
    <property type="entry name" value="T6A_TsaB"/>
</dbReference>
<dbReference type="GO" id="GO:0005829">
    <property type="term" value="C:cytosol"/>
    <property type="evidence" value="ECO:0007669"/>
    <property type="project" value="TreeGrafter"/>
</dbReference>
<dbReference type="SUPFAM" id="SSF53067">
    <property type="entry name" value="Actin-like ATPase domain"/>
    <property type="match status" value="1"/>
</dbReference>
<sequence length="224" mass="24657">MKVLGIDTSTRTTAIGLIEDDEVLAEYNLRGRVSHSESVTDMIEEIFKKFEFSLDDIDLIAVGIGPGSFTGLRIGITIAKVLAFSLNKDLVGVSSLIANGMSDYGKVATIVDARRGNVYGSIIDNKEEPEVLFEDSLLPFEKFKEDLNKYDEVTLVGLDAEKFLGEIPQGKLSKNKGMKGTNIARLGLIEYKKKGPMDVFGLVPNYLKLSQAEAQYEKNHETGK</sequence>
<accession>A0A133PQ90</accession>
<dbReference type="GO" id="GO:0002949">
    <property type="term" value="P:tRNA threonylcarbamoyladenosine modification"/>
    <property type="evidence" value="ECO:0007669"/>
    <property type="project" value="InterPro"/>
</dbReference>
<dbReference type="AlphaFoldDB" id="A0A133PQ90"/>
<dbReference type="Gene3D" id="3.30.420.40">
    <property type="match status" value="2"/>
</dbReference>
<evidence type="ECO:0000313" key="3">
    <source>
        <dbReference type="Proteomes" id="UP000070174"/>
    </source>
</evidence>
<dbReference type="PATRIC" id="fig|54005.3.peg.787"/>
<feature type="domain" description="Gcp-like" evidence="1">
    <location>
        <begin position="34"/>
        <end position="121"/>
    </location>
</feature>
<dbReference type="InterPro" id="IPR000905">
    <property type="entry name" value="Gcp-like_dom"/>
</dbReference>
<dbReference type="InterPro" id="IPR043129">
    <property type="entry name" value="ATPase_NBD"/>
</dbReference>
<reference evidence="2 3" key="1">
    <citation type="submission" date="2016-01" db="EMBL/GenBank/DDBJ databases">
        <authorList>
            <person name="Oliw E.H."/>
        </authorList>
    </citation>
    <scope>NUCLEOTIDE SEQUENCE [LARGE SCALE GENOMIC DNA]</scope>
    <source>
        <strain evidence="2 3">CMW7756A</strain>
    </source>
</reference>
<dbReference type="RefSeq" id="WP_060799997.1">
    <property type="nucleotide sequence ID" value="NZ_KQ957097.1"/>
</dbReference>
<dbReference type="EMBL" id="LRQE01000024">
    <property type="protein sequence ID" value="KXA30791.1"/>
    <property type="molecule type" value="Genomic_DNA"/>
</dbReference>
<proteinExistence type="predicted"/>
<name>A0A133PQ90_9FIRM</name>
<organism evidence="2">
    <name type="scientific">Peptoniphilus harei</name>
    <dbReference type="NCBI Taxonomy" id="54005"/>
    <lineage>
        <taxon>Bacteria</taxon>
        <taxon>Bacillati</taxon>
        <taxon>Bacillota</taxon>
        <taxon>Tissierellia</taxon>
        <taxon>Tissierellales</taxon>
        <taxon>Peptoniphilaceae</taxon>
        <taxon>Peptoniphilus</taxon>
    </lineage>
</organism>
<dbReference type="CDD" id="cd24032">
    <property type="entry name" value="ASKHA_NBD_TsaB"/>
    <property type="match status" value="1"/>
</dbReference>
<dbReference type="PANTHER" id="PTHR11735:SF11">
    <property type="entry name" value="TRNA THREONYLCARBAMOYLADENOSINE BIOSYNTHESIS PROTEIN TSAB"/>
    <property type="match status" value="1"/>
</dbReference>
<evidence type="ECO:0000259" key="1">
    <source>
        <dbReference type="Pfam" id="PF00814"/>
    </source>
</evidence>
<gene>
    <name evidence="2" type="ORF">HMPREF3229_00799</name>
</gene>
<protein>
    <submittedName>
        <fullName evidence="2">Universal bacterial protein YeaZ</fullName>
    </submittedName>
</protein>
<evidence type="ECO:0000313" key="2">
    <source>
        <dbReference type="EMBL" id="KXA30791.1"/>
    </source>
</evidence>
<comment type="caution">
    <text evidence="2">The sequence shown here is derived from an EMBL/GenBank/DDBJ whole genome shotgun (WGS) entry which is preliminary data.</text>
</comment>
<dbReference type="PANTHER" id="PTHR11735">
    <property type="entry name" value="TRNA N6-ADENOSINE THREONYLCARBAMOYLTRANSFERASE"/>
    <property type="match status" value="1"/>
</dbReference>
<dbReference type="Proteomes" id="UP000070174">
    <property type="component" value="Unassembled WGS sequence"/>
</dbReference>
<dbReference type="Pfam" id="PF00814">
    <property type="entry name" value="TsaD"/>
    <property type="match status" value="1"/>
</dbReference>
<dbReference type="NCBIfam" id="TIGR03725">
    <property type="entry name" value="T6A_YeaZ"/>
    <property type="match status" value="1"/>
</dbReference>